<keyword evidence="2" id="KW-1185">Reference proteome</keyword>
<reference evidence="1" key="2">
    <citation type="submission" date="2020-09" db="EMBL/GenBank/DDBJ databases">
        <authorList>
            <person name="Sun Q."/>
            <person name="Zhou Y."/>
        </authorList>
    </citation>
    <scope>NUCLEOTIDE SEQUENCE</scope>
    <source>
        <strain evidence="1">CGMCC 1.15322</strain>
    </source>
</reference>
<dbReference type="RefSeq" id="WP_188708867.1">
    <property type="nucleotide sequence ID" value="NZ_BMIG01000009.1"/>
</dbReference>
<dbReference type="EMBL" id="BMIG01000009">
    <property type="protein sequence ID" value="GGB03156.1"/>
    <property type="molecule type" value="Genomic_DNA"/>
</dbReference>
<comment type="caution">
    <text evidence="1">The sequence shown here is derived from an EMBL/GenBank/DDBJ whole genome shotgun (WGS) entry which is preliminary data.</text>
</comment>
<evidence type="ECO:0000313" key="2">
    <source>
        <dbReference type="Proteomes" id="UP000620596"/>
    </source>
</evidence>
<accession>A0A916SJE2</accession>
<proteinExistence type="predicted"/>
<protein>
    <submittedName>
        <fullName evidence="1">Uncharacterized protein</fullName>
    </submittedName>
</protein>
<dbReference type="AlphaFoldDB" id="A0A916SJE2"/>
<evidence type="ECO:0000313" key="1">
    <source>
        <dbReference type="EMBL" id="GGB03156.1"/>
    </source>
</evidence>
<reference evidence="1" key="1">
    <citation type="journal article" date="2014" name="Int. J. Syst. Evol. Microbiol.">
        <title>Complete genome sequence of Corynebacterium casei LMG S-19264T (=DSM 44701T), isolated from a smear-ripened cheese.</title>
        <authorList>
            <consortium name="US DOE Joint Genome Institute (JGI-PGF)"/>
            <person name="Walter F."/>
            <person name="Albersmeier A."/>
            <person name="Kalinowski J."/>
            <person name="Ruckert C."/>
        </authorList>
    </citation>
    <scope>NUCLEOTIDE SEQUENCE</scope>
    <source>
        <strain evidence="1">CGMCC 1.15322</strain>
    </source>
</reference>
<dbReference type="Proteomes" id="UP000620596">
    <property type="component" value="Unassembled WGS sequence"/>
</dbReference>
<gene>
    <name evidence="1" type="ORF">GCM10011496_25150</name>
</gene>
<name>A0A916SJE2_9BURK</name>
<sequence>MQETYSAAQLSKVIDQSLVYQCACPAQVCRALFELRELHDYQMNCANDMANDRLVHETIAAAAAQSHELMEQCLTRILEIEGWDPANLSLPESLRKKIVKNF</sequence>
<organism evidence="1 2">
    <name type="scientific">Polaromonas eurypsychrophila</name>
    <dbReference type="NCBI Taxonomy" id="1614635"/>
    <lineage>
        <taxon>Bacteria</taxon>
        <taxon>Pseudomonadati</taxon>
        <taxon>Pseudomonadota</taxon>
        <taxon>Betaproteobacteria</taxon>
        <taxon>Burkholderiales</taxon>
        <taxon>Comamonadaceae</taxon>
        <taxon>Polaromonas</taxon>
    </lineage>
</organism>